<evidence type="ECO:0000256" key="6">
    <source>
        <dbReference type="ARBA" id="ARBA00022683"/>
    </source>
</evidence>
<dbReference type="Pfam" id="PF02255">
    <property type="entry name" value="PTS_IIA"/>
    <property type="match status" value="1"/>
</dbReference>
<keyword evidence="5" id="KW-0808">Transferase</keyword>
<keyword evidence="4" id="KW-0762">Sugar transport</keyword>
<keyword evidence="8" id="KW-0479">Metal-binding</keyword>
<dbReference type="Proteomes" id="UP000094652">
    <property type="component" value="Chromosome"/>
</dbReference>
<dbReference type="GO" id="GO:0009401">
    <property type="term" value="P:phosphoenolpyruvate-dependent sugar phosphotransferase system"/>
    <property type="evidence" value="ECO:0007669"/>
    <property type="project" value="UniProtKB-KW"/>
</dbReference>
<dbReference type="PANTHER" id="PTHR34382:SF7">
    <property type="entry name" value="PTS SYSTEM N,N'-DIACETYLCHITOBIOSE-SPECIFIC EIIA COMPONENT"/>
    <property type="match status" value="1"/>
</dbReference>
<dbReference type="FunFam" id="1.20.58.80:FF:000001">
    <property type="entry name" value="PTS system, lactose-specific IIa component"/>
    <property type="match status" value="1"/>
</dbReference>
<dbReference type="GO" id="GO:0046872">
    <property type="term" value="F:metal ion binding"/>
    <property type="evidence" value="ECO:0007669"/>
    <property type="project" value="UniProtKB-KW"/>
</dbReference>
<evidence type="ECO:0000256" key="4">
    <source>
        <dbReference type="ARBA" id="ARBA00022597"/>
    </source>
</evidence>
<dbReference type="EMBL" id="CP017253">
    <property type="protein sequence ID" value="AOR23372.1"/>
    <property type="molecule type" value="Genomic_DNA"/>
</dbReference>
<reference evidence="11" key="1">
    <citation type="submission" date="2016-09" db="EMBL/GenBank/DDBJ databases">
        <title>Genomics of Clostridium taeniosporum, an organism which forms endospores with ribbon-like appendages.</title>
        <authorList>
            <person name="Walker J.R."/>
        </authorList>
    </citation>
    <scope>NUCLEOTIDE SEQUENCE [LARGE SCALE GENOMIC DNA]</scope>
    <source>
        <strain evidence="11">1/k</strain>
    </source>
</reference>
<organism evidence="10 11">
    <name type="scientific">Clostridium taeniosporum</name>
    <dbReference type="NCBI Taxonomy" id="394958"/>
    <lineage>
        <taxon>Bacteria</taxon>
        <taxon>Bacillati</taxon>
        <taxon>Bacillota</taxon>
        <taxon>Clostridia</taxon>
        <taxon>Eubacteriales</taxon>
        <taxon>Clostridiaceae</taxon>
        <taxon>Clostridium</taxon>
    </lineage>
</organism>
<dbReference type="GO" id="GO:0005737">
    <property type="term" value="C:cytoplasm"/>
    <property type="evidence" value="ECO:0007669"/>
    <property type="project" value="UniProtKB-SubCell"/>
</dbReference>
<dbReference type="InterPro" id="IPR036542">
    <property type="entry name" value="PTS_IIA_lac/cel_sf"/>
</dbReference>
<dbReference type="RefSeq" id="WP_069679523.1">
    <property type="nucleotide sequence ID" value="NZ_CP017253.2"/>
</dbReference>
<dbReference type="AlphaFoldDB" id="A0A1D7XJ70"/>
<accession>A0A1D7XJ70</accession>
<evidence type="ECO:0000313" key="11">
    <source>
        <dbReference type="Proteomes" id="UP000094652"/>
    </source>
</evidence>
<dbReference type="InterPro" id="IPR003188">
    <property type="entry name" value="PTS_IIA_lac/cel"/>
</dbReference>
<dbReference type="OrthoDB" id="389577at2"/>
<evidence type="ECO:0000256" key="1">
    <source>
        <dbReference type="ARBA" id="ARBA00004496"/>
    </source>
</evidence>
<evidence type="ECO:0000256" key="3">
    <source>
        <dbReference type="ARBA" id="ARBA00022490"/>
    </source>
</evidence>
<proteinExistence type="predicted"/>
<protein>
    <submittedName>
        <fullName evidence="10">PTS lactose/cellobiose transporter subunit IIA</fullName>
    </submittedName>
</protein>
<evidence type="ECO:0000256" key="9">
    <source>
        <dbReference type="PROSITE-ProRule" id="PRU00418"/>
    </source>
</evidence>
<dbReference type="SUPFAM" id="SSF46973">
    <property type="entry name" value="Enzyme IIa from lactose specific PTS, IIa-lac"/>
    <property type="match status" value="1"/>
</dbReference>
<keyword evidence="11" id="KW-1185">Reference proteome</keyword>
<sequence length="104" mass="11901">MEEIIMNLIVYSGEVRSYSMEAIQYAKKGDIKKAKELIEKADEEMSKAHNVQSSLIQKEAGGEKIEVSLLMVHAQDHLMTSMTVKSLAVEFIDMYEKFNDRLKD</sequence>
<dbReference type="CDD" id="cd00215">
    <property type="entry name" value="PTS_IIA_lac"/>
    <property type="match status" value="1"/>
</dbReference>
<gene>
    <name evidence="10" type="ORF">BGI42_06330</name>
</gene>
<comment type="subcellular location">
    <subcellularLocation>
        <location evidence="1">Cytoplasm</location>
    </subcellularLocation>
</comment>
<feature type="modified residue" description="Phosphohistidine; by HPr" evidence="9">
    <location>
        <position position="73"/>
    </location>
</feature>
<dbReference type="PIRSF" id="PIRSF000699">
    <property type="entry name" value="PTS_IILac_III"/>
    <property type="match status" value="1"/>
</dbReference>
<keyword evidence="2" id="KW-0813">Transport</keyword>
<dbReference type="KEGG" id="ctae:BGI42_06330"/>
<keyword evidence="6" id="KW-0598">Phosphotransferase system</keyword>
<name>A0A1D7XJ70_9CLOT</name>
<evidence type="ECO:0000313" key="10">
    <source>
        <dbReference type="EMBL" id="AOR23372.1"/>
    </source>
</evidence>
<feature type="active site" description="Tele-phosphohistidine intermediate" evidence="7">
    <location>
        <position position="73"/>
    </location>
</feature>
<evidence type="ECO:0000256" key="2">
    <source>
        <dbReference type="ARBA" id="ARBA00022448"/>
    </source>
</evidence>
<dbReference type="Gene3D" id="1.20.58.80">
    <property type="entry name" value="Phosphotransferase system, lactose/cellobiose-type IIA subunit"/>
    <property type="match status" value="1"/>
</dbReference>
<evidence type="ECO:0000256" key="7">
    <source>
        <dbReference type="PIRSR" id="PIRSR000699-1"/>
    </source>
</evidence>
<dbReference type="GO" id="GO:0016740">
    <property type="term" value="F:transferase activity"/>
    <property type="evidence" value="ECO:0007669"/>
    <property type="project" value="UniProtKB-KW"/>
</dbReference>
<keyword evidence="8" id="KW-0460">Magnesium</keyword>
<evidence type="ECO:0000256" key="5">
    <source>
        <dbReference type="ARBA" id="ARBA00022679"/>
    </source>
</evidence>
<dbReference type="PROSITE" id="PS51095">
    <property type="entry name" value="PTS_EIIA_TYPE_3"/>
    <property type="match status" value="1"/>
</dbReference>
<keyword evidence="3" id="KW-0963">Cytoplasm</keyword>
<feature type="binding site" evidence="8">
    <location>
        <position position="76"/>
    </location>
    <ligand>
        <name>Mg(2+)</name>
        <dbReference type="ChEBI" id="CHEBI:18420"/>
        <note>ligand shared between all trimeric partners</note>
    </ligand>
</feature>
<dbReference type="PANTHER" id="PTHR34382">
    <property type="entry name" value="PTS SYSTEM N,N'-DIACETYLCHITOBIOSE-SPECIFIC EIIA COMPONENT"/>
    <property type="match status" value="1"/>
</dbReference>
<dbReference type="STRING" id="394958.BGI42_06330"/>
<evidence type="ECO:0000256" key="8">
    <source>
        <dbReference type="PIRSR" id="PIRSR000699-2"/>
    </source>
</evidence>
<comment type="cofactor">
    <cofactor evidence="8">
        <name>Mg(2+)</name>
        <dbReference type="ChEBI" id="CHEBI:18420"/>
    </cofactor>
    <text evidence="8">Binds 1 Mg(2+) ion per trimer.</text>
</comment>